<evidence type="ECO:0008006" key="3">
    <source>
        <dbReference type="Google" id="ProtNLM"/>
    </source>
</evidence>
<dbReference type="InterPro" id="IPR007351">
    <property type="entry name" value="YjbR"/>
</dbReference>
<dbReference type="OrthoDB" id="9789813at2"/>
<dbReference type="eggNOG" id="COG2315">
    <property type="taxonomic scope" value="Bacteria"/>
</dbReference>
<dbReference type="Proteomes" id="UP000003874">
    <property type="component" value="Unassembled WGS sequence"/>
</dbReference>
<evidence type="ECO:0000313" key="1">
    <source>
        <dbReference type="EMBL" id="EFV04439.1"/>
    </source>
</evidence>
<dbReference type="SUPFAM" id="SSF142906">
    <property type="entry name" value="YjbR-like"/>
    <property type="match status" value="1"/>
</dbReference>
<organism evidence="1 2">
    <name type="scientific">Segatella salivae DSM 15606</name>
    <dbReference type="NCBI Taxonomy" id="888832"/>
    <lineage>
        <taxon>Bacteria</taxon>
        <taxon>Pseudomonadati</taxon>
        <taxon>Bacteroidota</taxon>
        <taxon>Bacteroidia</taxon>
        <taxon>Bacteroidales</taxon>
        <taxon>Prevotellaceae</taxon>
        <taxon>Segatella</taxon>
    </lineage>
</organism>
<dbReference type="PANTHER" id="PTHR35145:SF1">
    <property type="entry name" value="CYTOPLASMIC PROTEIN"/>
    <property type="match status" value="1"/>
</dbReference>
<dbReference type="STRING" id="888832.HMPREF9420_1412"/>
<dbReference type="Pfam" id="PF04237">
    <property type="entry name" value="YjbR"/>
    <property type="match status" value="1"/>
</dbReference>
<dbReference type="PANTHER" id="PTHR35145">
    <property type="entry name" value="CYTOPLASMIC PROTEIN-RELATED"/>
    <property type="match status" value="1"/>
</dbReference>
<dbReference type="AlphaFoldDB" id="E6MPJ4"/>
<dbReference type="InterPro" id="IPR038056">
    <property type="entry name" value="YjbR-like_sf"/>
</dbReference>
<proteinExistence type="predicted"/>
<gene>
    <name evidence="1" type="ORF">HMPREF9420_1412</name>
</gene>
<evidence type="ECO:0000313" key="2">
    <source>
        <dbReference type="Proteomes" id="UP000003874"/>
    </source>
</evidence>
<protein>
    <recommendedName>
        <fullName evidence="3">MmcQ/YjbR family DNA-binding protein</fullName>
    </recommendedName>
</protein>
<dbReference type="RefSeq" id="WP_007134673.1">
    <property type="nucleotide sequence ID" value="NZ_GL629647.1"/>
</dbReference>
<name>E6MPJ4_9BACT</name>
<dbReference type="Gene3D" id="3.90.1150.30">
    <property type="match status" value="1"/>
</dbReference>
<sequence length="118" mass="13927">MNIEEIRTFALSLHPEVTEDLFTETALSIRIHGKWFVLIRLETDEPNIAVNMQPDVARELRERYDAIRPAYHMNKEHWSDLFVERLDDGLIKQLIRQSYTNIVQKLPKKYHASLALNP</sequence>
<dbReference type="EMBL" id="AEQO01000121">
    <property type="protein sequence ID" value="EFV04439.1"/>
    <property type="molecule type" value="Genomic_DNA"/>
</dbReference>
<reference evidence="1 2" key="1">
    <citation type="submission" date="2010-12" db="EMBL/GenBank/DDBJ databases">
        <authorList>
            <person name="Muzny D."/>
            <person name="Qin X."/>
            <person name="Deng J."/>
            <person name="Jiang H."/>
            <person name="Liu Y."/>
            <person name="Qu J."/>
            <person name="Song X.-Z."/>
            <person name="Zhang L."/>
            <person name="Thornton R."/>
            <person name="Coyle M."/>
            <person name="Francisco L."/>
            <person name="Jackson L."/>
            <person name="Javaid M."/>
            <person name="Korchina V."/>
            <person name="Kovar C."/>
            <person name="Mata R."/>
            <person name="Mathew T."/>
            <person name="Ngo R."/>
            <person name="Nguyen L."/>
            <person name="Nguyen N."/>
            <person name="Okwuonu G."/>
            <person name="Ongeri F."/>
            <person name="Pham C."/>
            <person name="Simmons D."/>
            <person name="Wilczek-Boney K."/>
            <person name="Hale W."/>
            <person name="Jakkamsetti A."/>
            <person name="Pham P."/>
            <person name="Ruth R."/>
            <person name="San Lucas F."/>
            <person name="Warren J."/>
            <person name="Zhang J."/>
            <person name="Zhao Z."/>
            <person name="Zhou C."/>
            <person name="Zhu D."/>
            <person name="Lee S."/>
            <person name="Bess C."/>
            <person name="Blankenburg K."/>
            <person name="Forbes L."/>
            <person name="Fu Q."/>
            <person name="Gubbala S."/>
            <person name="Hirani K."/>
            <person name="Jayaseelan J.C."/>
            <person name="Lara F."/>
            <person name="Munidasa M."/>
            <person name="Palculict T."/>
            <person name="Patil S."/>
            <person name="Pu L.-L."/>
            <person name="Saada N."/>
            <person name="Tang L."/>
            <person name="Weissenberger G."/>
            <person name="Zhu Y."/>
            <person name="Hemphill L."/>
            <person name="Shang Y."/>
            <person name="Youmans B."/>
            <person name="Ayvaz T."/>
            <person name="Ross M."/>
            <person name="Santibanez J."/>
            <person name="Aqrawi P."/>
            <person name="Gross S."/>
            <person name="Joshi V."/>
            <person name="Fowler G."/>
            <person name="Nazareth L."/>
            <person name="Reid J."/>
            <person name="Worley K."/>
            <person name="Petrosino J."/>
            <person name="Highlander S."/>
            <person name="Gibbs R."/>
        </authorList>
    </citation>
    <scope>NUCLEOTIDE SEQUENCE [LARGE SCALE GENOMIC DNA]</scope>
    <source>
        <strain evidence="1 2">DSM 15606</strain>
    </source>
</reference>
<keyword evidence="2" id="KW-1185">Reference proteome</keyword>
<accession>E6MPJ4</accession>
<dbReference type="HOGENOM" id="CLU_105851_1_1_10"/>
<comment type="caution">
    <text evidence="1">The sequence shown here is derived from an EMBL/GenBank/DDBJ whole genome shotgun (WGS) entry which is preliminary data.</text>
</comment>
<dbReference type="InterPro" id="IPR058532">
    <property type="entry name" value="YjbR/MT2646/Rv2570-like"/>
</dbReference>